<evidence type="ECO:0000313" key="3">
    <source>
        <dbReference type="Proteomes" id="UP000295122"/>
    </source>
</evidence>
<evidence type="ECO:0000256" key="1">
    <source>
        <dbReference type="SAM" id="Phobius"/>
    </source>
</evidence>
<dbReference type="RefSeq" id="WP_133769813.1">
    <property type="nucleotide sequence ID" value="NZ_SNZR01000011.1"/>
</dbReference>
<name>A0A4R7C8I8_9HYPH</name>
<feature type="transmembrane region" description="Helical" evidence="1">
    <location>
        <begin position="92"/>
        <end position="111"/>
    </location>
</feature>
<dbReference type="Proteomes" id="UP000295122">
    <property type="component" value="Unassembled WGS sequence"/>
</dbReference>
<keyword evidence="3" id="KW-1185">Reference proteome</keyword>
<keyword evidence="1" id="KW-0472">Membrane</keyword>
<feature type="transmembrane region" description="Helical" evidence="1">
    <location>
        <begin position="6"/>
        <end position="29"/>
    </location>
</feature>
<proteinExistence type="predicted"/>
<dbReference type="OrthoDB" id="7855510at2"/>
<gene>
    <name evidence="2" type="ORF">EV668_2256</name>
</gene>
<evidence type="ECO:0000313" key="2">
    <source>
        <dbReference type="EMBL" id="TDR94964.1"/>
    </source>
</evidence>
<feature type="transmembrane region" description="Helical" evidence="1">
    <location>
        <begin position="65"/>
        <end position="85"/>
    </location>
</feature>
<comment type="caution">
    <text evidence="2">The sequence shown here is derived from an EMBL/GenBank/DDBJ whole genome shotgun (WGS) entry which is preliminary data.</text>
</comment>
<dbReference type="Pfam" id="PF05437">
    <property type="entry name" value="AzlD"/>
    <property type="match status" value="1"/>
</dbReference>
<dbReference type="AlphaFoldDB" id="A0A4R7C8I8"/>
<reference evidence="2 3" key="1">
    <citation type="submission" date="2019-03" db="EMBL/GenBank/DDBJ databases">
        <title>Genomic Encyclopedia of Type Strains, Phase IV (KMG-IV): sequencing the most valuable type-strain genomes for metagenomic binning, comparative biology and taxonomic classification.</title>
        <authorList>
            <person name="Goeker M."/>
        </authorList>
    </citation>
    <scope>NUCLEOTIDE SEQUENCE [LARGE SCALE GENOMIC DNA]</scope>
    <source>
        <strain evidence="2 3">DSM 25903</strain>
    </source>
</reference>
<sequence length="112" mass="11987">MSDALWPYLIVILAGFLPNEAFRVAGALLGRRVNERSEFFTWIRIVAVALLAAVVSKLILAPPAILAAVPLWLRLASVGLGLGSAYVARRSLLVGILVGEAVLITGAWYYGP</sequence>
<accession>A0A4R7C8I8</accession>
<organism evidence="2 3">
    <name type="scientific">Enterovirga rhinocerotis</name>
    <dbReference type="NCBI Taxonomy" id="1339210"/>
    <lineage>
        <taxon>Bacteria</taxon>
        <taxon>Pseudomonadati</taxon>
        <taxon>Pseudomonadota</taxon>
        <taxon>Alphaproteobacteria</taxon>
        <taxon>Hyphomicrobiales</taxon>
        <taxon>Methylobacteriaceae</taxon>
        <taxon>Enterovirga</taxon>
    </lineage>
</organism>
<keyword evidence="1" id="KW-0812">Transmembrane</keyword>
<feature type="transmembrane region" description="Helical" evidence="1">
    <location>
        <begin position="41"/>
        <end position="59"/>
    </location>
</feature>
<keyword evidence="1" id="KW-1133">Transmembrane helix</keyword>
<dbReference type="EMBL" id="SNZR01000011">
    <property type="protein sequence ID" value="TDR94964.1"/>
    <property type="molecule type" value="Genomic_DNA"/>
</dbReference>
<dbReference type="InterPro" id="IPR008407">
    <property type="entry name" value="Brnchd-chn_aa_trnsp_AzlD"/>
</dbReference>
<protein>
    <submittedName>
        <fullName evidence="2">Branched-subunit amino acid transport protein AzlD</fullName>
    </submittedName>
</protein>